<evidence type="ECO:0000313" key="3">
    <source>
        <dbReference type="EMBL" id="MDR7301956.1"/>
    </source>
</evidence>
<dbReference type="PIRSF" id="PIRSF017082">
    <property type="entry name" value="YflP"/>
    <property type="match status" value="1"/>
</dbReference>
<dbReference type="RefSeq" id="WP_310273054.1">
    <property type="nucleotide sequence ID" value="NZ_JAVDXW010000001.1"/>
</dbReference>
<evidence type="ECO:0000313" key="4">
    <source>
        <dbReference type="Proteomes" id="UP001180845"/>
    </source>
</evidence>
<dbReference type="InterPro" id="IPR042100">
    <property type="entry name" value="Bug_dom1"/>
</dbReference>
<evidence type="ECO:0000256" key="2">
    <source>
        <dbReference type="SAM" id="SignalP"/>
    </source>
</evidence>
<dbReference type="Proteomes" id="UP001180845">
    <property type="component" value="Unassembled WGS sequence"/>
</dbReference>
<dbReference type="CDD" id="cd07012">
    <property type="entry name" value="PBP2_Bug_TTT"/>
    <property type="match status" value="1"/>
</dbReference>
<dbReference type="EMBL" id="JAVDXW010000001">
    <property type="protein sequence ID" value="MDR7301956.1"/>
    <property type="molecule type" value="Genomic_DNA"/>
</dbReference>
<evidence type="ECO:0000256" key="1">
    <source>
        <dbReference type="ARBA" id="ARBA00006987"/>
    </source>
</evidence>
<reference evidence="3" key="1">
    <citation type="submission" date="2023-07" db="EMBL/GenBank/DDBJ databases">
        <title>Sequencing the genomes of 1000 actinobacteria strains.</title>
        <authorList>
            <person name="Klenk H.-P."/>
        </authorList>
    </citation>
    <scope>NUCLEOTIDE SEQUENCE</scope>
    <source>
        <strain evidence="3">DSM 45977</strain>
    </source>
</reference>
<dbReference type="Gene3D" id="3.40.190.150">
    <property type="entry name" value="Bordetella uptake gene, domain 1"/>
    <property type="match status" value="1"/>
</dbReference>
<dbReference type="PANTHER" id="PTHR42928:SF3">
    <property type="entry name" value="UPF0065 PROTEIN YFLP"/>
    <property type="match status" value="1"/>
</dbReference>
<gene>
    <name evidence="3" type="ORF">JOF55_002137</name>
</gene>
<dbReference type="AlphaFoldDB" id="A0AAE3ZBP4"/>
<name>A0AAE3ZBP4_9ACTN</name>
<keyword evidence="2" id="KW-0732">Signal</keyword>
<accession>A0AAE3ZBP4</accession>
<protein>
    <submittedName>
        <fullName evidence="3">Tricarboxylic transport membrane protein</fullName>
    </submittedName>
</protein>
<dbReference type="Gene3D" id="3.40.190.10">
    <property type="entry name" value="Periplasmic binding protein-like II"/>
    <property type="match status" value="1"/>
</dbReference>
<dbReference type="Pfam" id="PF03401">
    <property type="entry name" value="TctC"/>
    <property type="match status" value="1"/>
</dbReference>
<proteinExistence type="inferred from homology"/>
<sequence length="328" mass="34244">MRGRLSTILAALLGVVLVGAAVADARATAESGTGPRDKLHLIAPASPGGGWDTLIREFQTAVGEHNLSDTTEVLNIPGAGGTIGLSRLSGQAGRGNTLMATGAVMMGSIETTESQVTLRDVTPIARLADDYSAVVVPADSPYRTVRDLFAAWRADPASVIVGGGSAGGTDHLLTGMLMEAAGVDTGKLNYIAYPGGGEVVAGLLSGDLDVGVSSYAEFAGQIKSGELRALGLSSPEPLEGVNVPTFREQGVDVALANWRGLIAPPGISTAQRAELEKIARQVHATPQWQSALRRNGWKDTFRTGAEFRRFIDTETERIARISKELGLS</sequence>
<organism evidence="3 4">
    <name type="scientific">Haloactinomyces albus</name>
    <dbReference type="NCBI Taxonomy" id="1352928"/>
    <lineage>
        <taxon>Bacteria</taxon>
        <taxon>Bacillati</taxon>
        <taxon>Actinomycetota</taxon>
        <taxon>Actinomycetes</taxon>
        <taxon>Actinopolysporales</taxon>
        <taxon>Actinopolysporaceae</taxon>
        <taxon>Haloactinomyces</taxon>
    </lineage>
</organism>
<comment type="caution">
    <text evidence="3">The sequence shown here is derived from an EMBL/GenBank/DDBJ whole genome shotgun (WGS) entry which is preliminary data.</text>
</comment>
<dbReference type="PANTHER" id="PTHR42928">
    <property type="entry name" value="TRICARBOXYLATE-BINDING PROTEIN"/>
    <property type="match status" value="1"/>
</dbReference>
<feature type="signal peptide" evidence="2">
    <location>
        <begin position="1"/>
        <end position="20"/>
    </location>
</feature>
<comment type="similarity">
    <text evidence="1">Belongs to the UPF0065 (bug) family.</text>
</comment>
<feature type="chain" id="PRO_5042035303" evidence="2">
    <location>
        <begin position="21"/>
        <end position="328"/>
    </location>
</feature>
<dbReference type="InterPro" id="IPR005064">
    <property type="entry name" value="BUG"/>
</dbReference>
<dbReference type="SUPFAM" id="SSF53850">
    <property type="entry name" value="Periplasmic binding protein-like II"/>
    <property type="match status" value="1"/>
</dbReference>
<keyword evidence="4" id="KW-1185">Reference proteome</keyword>